<reference evidence="4" key="1">
    <citation type="journal article" date="2021" name="Nat. Commun.">
        <title>Genetic determinants of endophytism in the Arabidopsis root mycobiome.</title>
        <authorList>
            <person name="Mesny F."/>
            <person name="Miyauchi S."/>
            <person name="Thiergart T."/>
            <person name="Pickel B."/>
            <person name="Atanasova L."/>
            <person name="Karlsson M."/>
            <person name="Huettel B."/>
            <person name="Barry K.W."/>
            <person name="Haridas S."/>
            <person name="Chen C."/>
            <person name="Bauer D."/>
            <person name="Andreopoulos W."/>
            <person name="Pangilinan J."/>
            <person name="LaButti K."/>
            <person name="Riley R."/>
            <person name="Lipzen A."/>
            <person name="Clum A."/>
            <person name="Drula E."/>
            <person name="Henrissat B."/>
            <person name="Kohler A."/>
            <person name="Grigoriev I.V."/>
            <person name="Martin F.M."/>
            <person name="Hacquard S."/>
        </authorList>
    </citation>
    <scope>NUCLEOTIDE SEQUENCE</scope>
    <source>
        <strain evidence="4">MPI-SDFR-AT-0117</strain>
    </source>
</reference>
<dbReference type="CDD" id="cd12148">
    <property type="entry name" value="fungal_TF_MHR"/>
    <property type="match status" value="1"/>
</dbReference>
<dbReference type="InterPro" id="IPR021858">
    <property type="entry name" value="Fun_TF"/>
</dbReference>
<dbReference type="GO" id="GO:0045944">
    <property type="term" value="P:positive regulation of transcription by RNA polymerase II"/>
    <property type="evidence" value="ECO:0007669"/>
    <property type="project" value="TreeGrafter"/>
</dbReference>
<evidence type="ECO:0000256" key="1">
    <source>
        <dbReference type="ARBA" id="ARBA00004123"/>
    </source>
</evidence>
<keyword evidence="2" id="KW-0539">Nucleus</keyword>
<evidence type="ECO:0000313" key="5">
    <source>
        <dbReference type="Proteomes" id="UP000770015"/>
    </source>
</evidence>
<evidence type="ECO:0000256" key="3">
    <source>
        <dbReference type="SAM" id="MobiDB-lite"/>
    </source>
</evidence>
<dbReference type="GO" id="GO:0005634">
    <property type="term" value="C:nucleus"/>
    <property type="evidence" value="ECO:0007669"/>
    <property type="project" value="UniProtKB-SubCell"/>
</dbReference>
<organism evidence="4 5">
    <name type="scientific">Plectosphaerella plurivora</name>
    <dbReference type="NCBI Taxonomy" id="936078"/>
    <lineage>
        <taxon>Eukaryota</taxon>
        <taxon>Fungi</taxon>
        <taxon>Dikarya</taxon>
        <taxon>Ascomycota</taxon>
        <taxon>Pezizomycotina</taxon>
        <taxon>Sordariomycetes</taxon>
        <taxon>Hypocreomycetidae</taxon>
        <taxon>Glomerellales</taxon>
        <taxon>Plectosphaerellaceae</taxon>
        <taxon>Plectosphaerella</taxon>
    </lineage>
</organism>
<comment type="caution">
    <text evidence="4">The sequence shown here is derived from an EMBL/GenBank/DDBJ whole genome shotgun (WGS) entry which is preliminary data.</text>
</comment>
<feature type="compositionally biased region" description="Basic and acidic residues" evidence="3">
    <location>
        <begin position="15"/>
        <end position="27"/>
    </location>
</feature>
<dbReference type="OrthoDB" id="4525710at2759"/>
<evidence type="ECO:0000256" key="2">
    <source>
        <dbReference type="ARBA" id="ARBA00023242"/>
    </source>
</evidence>
<gene>
    <name evidence="4" type="ORF">F5X68DRAFT_242486</name>
</gene>
<dbReference type="AlphaFoldDB" id="A0A9P9A928"/>
<dbReference type="PANTHER" id="PTHR37534:SF2">
    <property type="entry name" value="N-ACETYLTRANSFERASE DOMAIN-CONTAINING PROTEIN"/>
    <property type="match status" value="1"/>
</dbReference>
<feature type="compositionally biased region" description="Low complexity" evidence="3">
    <location>
        <begin position="78"/>
        <end position="95"/>
    </location>
</feature>
<dbReference type="GO" id="GO:0003700">
    <property type="term" value="F:DNA-binding transcription factor activity"/>
    <property type="evidence" value="ECO:0007669"/>
    <property type="project" value="TreeGrafter"/>
</dbReference>
<name>A0A9P9A928_9PEZI</name>
<accession>A0A9P9A928</accession>
<feature type="compositionally biased region" description="Polar residues" evidence="3">
    <location>
        <begin position="109"/>
        <end position="120"/>
    </location>
</feature>
<feature type="region of interest" description="Disordered" evidence="3">
    <location>
        <begin position="9"/>
        <end position="30"/>
    </location>
</feature>
<feature type="region of interest" description="Disordered" evidence="3">
    <location>
        <begin position="78"/>
        <end position="142"/>
    </location>
</feature>
<proteinExistence type="predicted"/>
<dbReference type="Pfam" id="PF11951">
    <property type="entry name" value="Fungal_trans_2"/>
    <property type="match status" value="1"/>
</dbReference>
<comment type="subcellular location">
    <subcellularLocation>
        <location evidence="1">Nucleus</location>
    </subcellularLocation>
</comment>
<evidence type="ECO:0000313" key="4">
    <source>
        <dbReference type="EMBL" id="KAH6683598.1"/>
    </source>
</evidence>
<dbReference type="Proteomes" id="UP000770015">
    <property type="component" value="Unassembled WGS sequence"/>
</dbReference>
<dbReference type="PANTHER" id="PTHR37534">
    <property type="entry name" value="TRANSCRIPTIONAL ACTIVATOR PROTEIN UGA3"/>
    <property type="match status" value="1"/>
</dbReference>
<sequence length="588" mass="65541">CRIRFSHALNPSVGTERKANDEGDGRLSKRRHAFPDGQRWMRTDRAFSFVDETNYIARLEEYQADGHDDTDAYEEAAIRSASSARSSPQSFPSSSTQPQVFGSTPVPAASSSLPHVSTNGHPAAEEGNSDLYNGGPSIHTEKASLEPDIGSEVIPDAPAPSKIIASSFSDLSLSDLFGLGVSSDFPSGLEHPLSLWSPQDLALVDGEGGTIYLDTPRWPLSDPEEAMLFRYYIDTLTPFFDMCDEEKHFARIVPLRAATCCPLFHAILAYAAKRLSRLGDYDSVVADKYHQKCLNALIPALSNSAAVADENLLTSLILLRSMEEIDAPISAPSPEFHLMGTRVFLEAQKMSCDFTGLRLASFWIAMRQEIYMAFIHSRPVRSDFALNTFEWLNEPDVTGCNTANRIIIYCAACLRYCYGSQEVTVEGWDELQGYLQEWWNERPWHYTPIYTDENDDGTTPGFLPDIRYYNSAVVTGIQHYHLAKMLLAAHSPNIPKLGFSRKRAFDSMNEEIKVAVRAIVGIAESNQYTPPAYVTASMAITMAGDCFTERSEQQVLYDVLMKTDKDLAWPTHSARQALLKSWGWNHPP</sequence>
<evidence type="ECO:0008006" key="6">
    <source>
        <dbReference type="Google" id="ProtNLM"/>
    </source>
</evidence>
<keyword evidence="5" id="KW-1185">Reference proteome</keyword>
<protein>
    <recommendedName>
        <fullName evidence="6">Arca-like protein</fullName>
    </recommendedName>
</protein>
<dbReference type="GO" id="GO:0000976">
    <property type="term" value="F:transcription cis-regulatory region binding"/>
    <property type="evidence" value="ECO:0007669"/>
    <property type="project" value="TreeGrafter"/>
</dbReference>
<feature type="non-terminal residue" evidence="4">
    <location>
        <position position="588"/>
    </location>
</feature>
<dbReference type="EMBL" id="JAGSXJ010000017">
    <property type="protein sequence ID" value="KAH6683598.1"/>
    <property type="molecule type" value="Genomic_DNA"/>
</dbReference>